<keyword evidence="2" id="KW-0812">Transmembrane</keyword>
<dbReference type="Pfam" id="PF07916">
    <property type="entry name" value="TraG_N"/>
    <property type="match status" value="1"/>
</dbReference>
<keyword evidence="2" id="KW-0472">Membrane</keyword>
<dbReference type="EMBL" id="CP041185">
    <property type="protein sequence ID" value="QDG70225.1"/>
    <property type="molecule type" value="Genomic_DNA"/>
</dbReference>
<feature type="transmembrane region" description="Helical" evidence="2">
    <location>
        <begin position="57"/>
        <end position="74"/>
    </location>
</feature>
<evidence type="ECO:0000313" key="5">
    <source>
        <dbReference type="Proteomes" id="UP000316665"/>
    </source>
</evidence>
<feature type="region of interest" description="Disordered" evidence="1">
    <location>
        <begin position="837"/>
        <end position="869"/>
    </location>
</feature>
<feature type="transmembrane region" description="Helical" evidence="2">
    <location>
        <begin position="343"/>
        <end position="362"/>
    </location>
</feature>
<feature type="compositionally biased region" description="Polar residues" evidence="1">
    <location>
        <begin position="906"/>
        <end position="920"/>
    </location>
</feature>
<feature type="transmembrane region" description="Helical" evidence="2">
    <location>
        <begin position="374"/>
        <end position="391"/>
    </location>
</feature>
<dbReference type="KEGG" id="jas:FJQ89_07205"/>
<feature type="compositionally biased region" description="Polar residues" evidence="1">
    <location>
        <begin position="837"/>
        <end position="850"/>
    </location>
</feature>
<keyword evidence="2" id="KW-1133">Transmembrane helix</keyword>
<feature type="domain" description="TraG N-terminal Proteobacteria" evidence="3">
    <location>
        <begin position="3"/>
        <end position="460"/>
    </location>
</feature>
<evidence type="ECO:0000313" key="4">
    <source>
        <dbReference type="EMBL" id="QDG70225.1"/>
    </source>
</evidence>
<feature type="region of interest" description="Disordered" evidence="1">
    <location>
        <begin position="895"/>
        <end position="922"/>
    </location>
</feature>
<feature type="transmembrane region" description="Helical" evidence="2">
    <location>
        <begin position="434"/>
        <end position="450"/>
    </location>
</feature>
<organism evidence="4 5">
    <name type="scientific">Janthinobacterium tructae</name>
    <dbReference type="NCBI Taxonomy" id="2590869"/>
    <lineage>
        <taxon>Bacteria</taxon>
        <taxon>Pseudomonadati</taxon>
        <taxon>Pseudomonadota</taxon>
        <taxon>Betaproteobacteria</taxon>
        <taxon>Burkholderiales</taxon>
        <taxon>Oxalobacteraceae</taxon>
        <taxon>Janthinobacterium</taxon>
    </lineage>
</organism>
<reference evidence="4 5" key="1">
    <citation type="submission" date="2019-06" db="EMBL/GenBank/DDBJ databases">
        <title>Complete genome sequence of Janthinobacterium sp. SNU WT3 isolated from diseased rainbow trout.</title>
        <authorList>
            <person name="Oh W.T."/>
            <person name="Park S.C."/>
        </authorList>
    </citation>
    <scope>NUCLEOTIDE SEQUENCE [LARGE SCALE GENOMIC DNA]</scope>
    <source>
        <strain evidence="4 5">SNU WT3</strain>
    </source>
</reference>
<evidence type="ECO:0000256" key="2">
    <source>
        <dbReference type="SAM" id="Phobius"/>
    </source>
</evidence>
<name>A0A4Y6RD27_9BURK</name>
<sequence>MWEIFAYQNSDSLYGLMNAVAAMVGANTYRNALGIVAVCGFVAALIGYAFAPEKMVGWKWLASIVLVSSVLLVPKVTVGIVDKTGGSAEVFVDNVPFGLAVLASLTSTVGNSLTELEETAMQVIPGAAGMPDKLSYQNNGLMFGSRMVREASKVVFQSPYFRTDLINFIHNCTTYDLASGYLSPDAFATSGDVWSLMGDPNPARFSSVTNAAGTSEVLTCPQAYTKLSAKMPAEVQRIQGTLAFRMNPTLPGTVASALIADQIQQAYLKAKIADASATAANIIRQNALINAVNDTSLMAGQKINDPATMLLAVGRAQAVAQTNAAWINNGKVAEQALPVIRNVVEAVVYAVFPLMIILLLLTNGKETVAGVKNYAMILVWIQLWPPLYAILNYMATMYAMRDLAAAASVGNGVNALSLTTSSTIFSSAISGEAVVGYMTISIPFIAWAAVKRMENFGTALVDGMRLLQGNVTSATNSAATGNVSMGNVAMDQMSLAPVRSSPFFRNRQNDLSGNSFITNTLSGLTAVKALSNEGPVSRSVEGKVTENHVATATRLMAAAKSDAVVASRERATALSTALVQSVGTTAADIKSNGTTHANTESFGTRTNELRQIASSIAKAIGATEQQVANVAFGAEAALSVGTPALGIIPGTKLGISAEGSKNYSAGIDKKTSDINSHLKTDDVSKFKEWANAVTSNTSLLNTVTTDNRSATENAARITKTTAKSIRAEATLREQTEYAASLSAAYSRGESFHFDLAKDPQNSQFFESLLSNNKTSAAARIIIDSYLGSIAKTPILPTATSNFPHSFQSIKENYEEIKGDPSLHPDIDKQHQNNMTHVRQENSGNSGNSEKGTTDHGASLKPTHRGNRNGAVINSVETSSSNLHSELNQKWEKAEIEQARQSEKNDTGVTENPSGHISSKKSLFLKANEQVKEDPDLIAERLKELSDQAKEKVKDILKK</sequence>
<evidence type="ECO:0000256" key="1">
    <source>
        <dbReference type="SAM" id="MobiDB-lite"/>
    </source>
</evidence>
<dbReference type="Proteomes" id="UP000316665">
    <property type="component" value="Chromosome"/>
</dbReference>
<evidence type="ECO:0000259" key="3">
    <source>
        <dbReference type="Pfam" id="PF07916"/>
    </source>
</evidence>
<feature type="transmembrane region" description="Helical" evidence="2">
    <location>
        <begin position="32"/>
        <end position="51"/>
    </location>
</feature>
<dbReference type="OrthoDB" id="8610629at2"/>
<dbReference type="InterPro" id="IPR012931">
    <property type="entry name" value="TraG_N_Proteobacteria"/>
</dbReference>
<accession>A0A4Y6RD27</accession>
<dbReference type="AlphaFoldDB" id="A0A4Y6RD27"/>
<feature type="compositionally biased region" description="Basic and acidic residues" evidence="1">
    <location>
        <begin position="895"/>
        <end position="905"/>
    </location>
</feature>
<dbReference type="RefSeq" id="WP_141169655.1">
    <property type="nucleotide sequence ID" value="NZ_CP041185.1"/>
</dbReference>
<gene>
    <name evidence="4" type="ORF">FJQ89_07205</name>
</gene>
<keyword evidence="5" id="KW-1185">Reference proteome</keyword>
<proteinExistence type="predicted"/>
<protein>
    <submittedName>
        <fullName evidence="4">Conjugal transfer protein TraG</fullName>
    </submittedName>
</protein>